<sequence>MSFGNIFTQVAVLFILILVGYLIRKLNLLDEDTTSKISNLAMTVFLPSMIISSMQIDFDSSMVNKILLLILVSMVAYGISFAMAFLLKFIFKNDSDLGIYQYVLIFSNVAFMGYPVVEAVLGKEAIFYTAIYNLPFNLFTFTIGIYLLSKGNSDYKFSAKSIISPATIAIVFGLILFVTGIRLPAFLNNSISLLGGVTTPISMLVIGSMLANSSAKECFYNKKLYFVTFLRLVLIPLVVYLLLNNRVGDSMIAAIPVVMTSMPAAANAAINGQPIRIKHYISFTKCIFKHIILSAYYPNNKHVLVRLIYSLMCCTIVYSNKLYNNISF</sequence>
<feature type="transmembrane region" description="Helical" evidence="7">
    <location>
        <begin position="249"/>
        <end position="268"/>
    </location>
</feature>
<evidence type="ECO:0000313" key="9">
    <source>
        <dbReference type="Proteomes" id="UP000767291"/>
    </source>
</evidence>
<reference evidence="8 9" key="1">
    <citation type="submission" date="2021-03" db="EMBL/GenBank/DDBJ databases">
        <title>Genomic Encyclopedia of Type Strains, Phase IV (KMG-IV): sequencing the most valuable type-strain genomes for metagenomic binning, comparative biology and taxonomic classification.</title>
        <authorList>
            <person name="Goeker M."/>
        </authorList>
    </citation>
    <scope>NUCLEOTIDE SEQUENCE [LARGE SCALE GENOMIC DNA]</scope>
    <source>
        <strain evidence="8 9">DSM 1289</strain>
    </source>
</reference>
<evidence type="ECO:0000256" key="7">
    <source>
        <dbReference type="SAM" id="Phobius"/>
    </source>
</evidence>
<dbReference type="Pfam" id="PF03547">
    <property type="entry name" value="Mem_trans"/>
    <property type="match status" value="1"/>
</dbReference>
<feature type="transmembrane region" description="Helical" evidence="7">
    <location>
        <begin position="161"/>
        <end position="185"/>
    </location>
</feature>
<name>A0ABS4E7G5_9FIRM</name>
<evidence type="ECO:0000256" key="3">
    <source>
        <dbReference type="ARBA" id="ARBA00022475"/>
    </source>
</evidence>
<keyword evidence="9" id="KW-1185">Reference proteome</keyword>
<accession>A0ABS4E7G5</accession>
<feature type="transmembrane region" description="Helical" evidence="7">
    <location>
        <begin position="6"/>
        <end position="24"/>
    </location>
</feature>
<feature type="transmembrane region" description="Helical" evidence="7">
    <location>
        <begin position="66"/>
        <end position="87"/>
    </location>
</feature>
<dbReference type="RefSeq" id="WP_234925922.1">
    <property type="nucleotide sequence ID" value="NZ_BAAACS010000017.1"/>
</dbReference>
<keyword evidence="3" id="KW-1003">Cell membrane</keyword>
<dbReference type="PANTHER" id="PTHR36838:SF1">
    <property type="entry name" value="SLR1864 PROTEIN"/>
    <property type="match status" value="1"/>
</dbReference>
<keyword evidence="4 7" id="KW-0812">Transmembrane</keyword>
<gene>
    <name evidence="8" type="ORF">J2Z43_000276</name>
</gene>
<feature type="transmembrane region" description="Helical" evidence="7">
    <location>
        <begin position="224"/>
        <end position="243"/>
    </location>
</feature>
<comment type="subcellular location">
    <subcellularLocation>
        <location evidence="1">Membrane</location>
        <topology evidence="1">Multi-pass membrane protein</topology>
    </subcellularLocation>
</comment>
<dbReference type="InterPro" id="IPR004776">
    <property type="entry name" value="Mem_transp_PIN-like"/>
</dbReference>
<evidence type="ECO:0000256" key="6">
    <source>
        <dbReference type="ARBA" id="ARBA00023136"/>
    </source>
</evidence>
<feature type="transmembrane region" description="Helical" evidence="7">
    <location>
        <begin position="36"/>
        <end position="54"/>
    </location>
</feature>
<feature type="transmembrane region" description="Helical" evidence="7">
    <location>
        <begin position="129"/>
        <end position="149"/>
    </location>
</feature>
<dbReference type="EMBL" id="JAGGJX010000001">
    <property type="protein sequence ID" value="MBP1853886.1"/>
    <property type="molecule type" value="Genomic_DNA"/>
</dbReference>
<evidence type="ECO:0000256" key="2">
    <source>
        <dbReference type="ARBA" id="ARBA00022448"/>
    </source>
</evidence>
<dbReference type="Proteomes" id="UP000767291">
    <property type="component" value="Unassembled WGS sequence"/>
</dbReference>
<feature type="transmembrane region" description="Helical" evidence="7">
    <location>
        <begin position="191"/>
        <end position="212"/>
    </location>
</feature>
<organism evidence="8 9">
    <name type="scientific">Metaclostridioides mangenotii</name>
    <dbReference type="NCBI Taxonomy" id="1540"/>
    <lineage>
        <taxon>Bacteria</taxon>
        <taxon>Bacillati</taxon>
        <taxon>Bacillota</taxon>
        <taxon>Clostridia</taxon>
        <taxon>Peptostreptococcales</taxon>
        <taxon>Peptostreptococcaceae</taxon>
        <taxon>Metaclostridioides</taxon>
    </lineage>
</organism>
<evidence type="ECO:0000313" key="8">
    <source>
        <dbReference type="EMBL" id="MBP1853886.1"/>
    </source>
</evidence>
<dbReference type="PANTHER" id="PTHR36838">
    <property type="entry name" value="AUXIN EFFLUX CARRIER FAMILY PROTEIN"/>
    <property type="match status" value="1"/>
</dbReference>
<feature type="transmembrane region" description="Helical" evidence="7">
    <location>
        <begin position="99"/>
        <end position="117"/>
    </location>
</feature>
<keyword evidence="5 7" id="KW-1133">Transmembrane helix</keyword>
<keyword evidence="2" id="KW-0813">Transport</keyword>
<proteinExistence type="predicted"/>
<keyword evidence="6 7" id="KW-0472">Membrane</keyword>
<comment type="caution">
    <text evidence="8">The sequence shown here is derived from an EMBL/GenBank/DDBJ whole genome shotgun (WGS) entry which is preliminary data.</text>
</comment>
<protein>
    <submittedName>
        <fullName evidence="8">Permease</fullName>
    </submittedName>
</protein>
<evidence type="ECO:0000256" key="4">
    <source>
        <dbReference type="ARBA" id="ARBA00022692"/>
    </source>
</evidence>
<evidence type="ECO:0000256" key="5">
    <source>
        <dbReference type="ARBA" id="ARBA00022989"/>
    </source>
</evidence>
<evidence type="ECO:0000256" key="1">
    <source>
        <dbReference type="ARBA" id="ARBA00004141"/>
    </source>
</evidence>